<dbReference type="CDD" id="cd04590">
    <property type="entry name" value="CBS_pair_CorC_HlyC_assoc"/>
    <property type="match status" value="1"/>
</dbReference>
<evidence type="ECO:0000259" key="11">
    <source>
        <dbReference type="PROSITE" id="PS51371"/>
    </source>
</evidence>
<name>A0AAU9KIK4_9CILI</name>
<feature type="region of interest" description="Disordered" evidence="8">
    <location>
        <begin position="370"/>
        <end position="404"/>
    </location>
</feature>
<evidence type="ECO:0000256" key="1">
    <source>
        <dbReference type="ARBA" id="ARBA00004141"/>
    </source>
</evidence>
<keyword evidence="10" id="KW-0732">Signal</keyword>
<feature type="transmembrane region" description="Helical" evidence="9">
    <location>
        <begin position="86"/>
        <end position="107"/>
    </location>
</feature>
<accession>A0AAU9KIK4</accession>
<feature type="chain" id="PRO_5043706572" description="CNNM transmembrane domain-containing protein" evidence="10">
    <location>
        <begin position="16"/>
        <end position="404"/>
    </location>
</feature>
<evidence type="ECO:0000256" key="5">
    <source>
        <dbReference type="ARBA" id="ARBA00023136"/>
    </source>
</evidence>
<keyword evidence="4 7" id="KW-1133">Transmembrane helix</keyword>
<dbReference type="AlphaFoldDB" id="A0AAU9KIK4"/>
<dbReference type="Gene3D" id="3.10.580.10">
    <property type="entry name" value="CBS-domain"/>
    <property type="match status" value="1"/>
</dbReference>
<dbReference type="Pfam" id="PF01595">
    <property type="entry name" value="CNNM"/>
    <property type="match status" value="1"/>
</dbReference>
<comment type="caution">
    <text evidence="13">The sequence shown here is derived from an EMBL/GenBank/DDBJ whole genome shotgun (WGS) entry which is preliminary data.</text>
</comment>
<proteinExistence type="predicted"/>
<keyword evidence="6" id="KW-0129">CBS domain</keyword>
<feature type="transmembrane region" description="Helical" evidence="9">
    <location>
        <begin position="144"/>
        <end position="164"/>
    </location>
</feature>
<dbReference type="PROSITE" id="PS51371">
    <property type="entry name" value="CBS"/>
    <property type="match status" value="1"/>
</dbReference>
<dbReference type="Proteomes" id="UP001162131">
    <property type="component" value="Unassembled WGS sequence"/>
</dbReference>
<evidence type="ECO:0000259" key="12">
    <source>
        <dbReference type="PROSITE" id="PS51846"/>
    </source>
</evidence>
<feature type="signal peptide" evidence="10">
    <location>
        <begin position="1"/>
        <end position="15"/>
    </location>
</feature>
<dbReference type="GO" id="GO:0010960">
    <property type="term" value="P:magnesium ion homeostasis"/>
    <property type="evidence" value="ECO:0007669"/>
    <property type="project" value="InterPro"/>
</dbReference>
<dbReference type="GO" id="GO:0016020">
    <property type="term" value="C:membrane"/>
    <property type="evidence" value="ECO:0007669"/>
    <property type="project" value="UniProtKB-SubCell"/>
</dbReference>
<keyword evidence="5 7" id="KW-0472">Membrane</keyword>
<dbReference type="InterPro" id="IPR044751">
    <property type="entry name" value="Ion_transp-like_CBS"/>
</dbReference>
<dbReference type="SUPFAM" id="SSF54631">
    <property type="entry name" value="CBS-domain pair"/>
    <property type="match status" value="1"/>
</dbReference>
<evidence type="ECO:0000256" key="4">
    <source>
        <dbReference type="ARBA" id="ARBA00022989"/>
    </source>
</evidence>
<dbReference type="PANTHER" id="PTHR12064">
    <property type="entry name" value="METAL TRANSPORTER CNNM"/>
    <property type="match status" value="1"/>
</dbReference>
<organism evidence="13 14">
    <name type="scientific">Blepharisma stoltei</name>
    <dbReference type="NCBI Taxonomy" id="1481888"/>
    <lineage>
        <taxon>Eukaryota</taxon>
        <taxon>Sar</taxon>
        <taxon>Alveolata</taxon>
        <taxon>Ciliophora</taxon>
        <taxon>Postciliodesmatophora</taxon>
        <taxon>Heterotrichea</taxon>
        <taxon>Heterotrichida</taxon>
        <taxon>Blepharismidae</taxon>
        <taxon>Blepharisma</taxon>
    </lineage>
</organism>
<dbReference type="InterPro" id="IPR000644">
    <property type="entry name" value="CBS_dom"/>
</dbReference>
<feature type="compositionally biased region" description="Low complexity" evidence="8">
    <location>
        <begin position="374"/>
        <end position="383"/>
    </location>
</feature>
<dbReference type="FunFam" id="3.10.580.10:FF:000006">
    <property type="entry name" value="DUF21 and CBS domain protein"/>
    <property type="match status" value="1"/>
</dbReference>
<feature type="domain" description="CNNM transmembrane" evidence="12">
    <location>
        <begin position="24"/>
        <end position="204"/>
    </location>
</feature>
<dbReference type="InterPro" id="IPR002550">
    <property type="entry name" value="CNNM"/>
</dbReference>
<evidence type="ECO:0000256" key="10">
    <source>
        <dbReference type="SAM" id="SignalP"/>
    </source>
</evidence>
<evidence type="ECO:0000313" key="13">
    <source>
        <dbReference type="EMBL" id="CAG9335555.1"/>
    </source>
</evidence>
<sequence length="404" mass="44788">MIRLFSFLLLQLVLADEQLIHVLPTEDYIIFSFVSIGLVLFAGMMSGLTVGMMGIDELDLEMKLASGTEIERQQARKVLPIINQHHLLLVTLLVANAAAMETLPIFLDEMFSSIIAVVLSVTFVLAFGEVLPQALCTGPDQLKIASKLVPIVKFVMVIFFPVSYPIAKLLDKIFGHGHSKKLKNDDLKALVRIHETYSVGPADKTGLGAGQIKIIHGAIDSHKEIVKNHMINFEKVFMLSTETVLSKSTFQMIMAQGYSRVPIYRGNNKVDIVGILLVKKLIGSKEGNTIEGSGIKLRETVYINPNFTILDLLEIFQEGKSHMAIVSDSPESVPSAEKNVLGIITLEDVLEQILKADILDEADYDRLSRIFSTNPNNQPQQQNSTIGKKKPPLKKPEDYHKLEG</sequence>
<dbReference type="PANTHER" id="PTHR12064:SF97">
    <property type="entry name" value="METAL TRANSPORTER CNNM-5"/>
    <property type="match status" value="1"/>
</dbReference>
<dbReference type="GO" id="GO:0030026">
    <property type="term" value="P:intracellular manganese ion homeostasis"/>
    <property type="evidence" value="ECO:0007669"/>
    <property type="project" value="TreeGrafter"/>
</dbReference>
<evidence type="ECO:0000256" key="8">
    <source>
        <dbReference type="SAM" id="MobiDB-lite"/>
    </source>
</evidence>
<keyword evidence="3" id="KW-0677">Repeat</keyword>
<evidence type="ECO:0000256" key="7">
    <source>
        <dbReference type="PROSITE-ProRule" id="PRU01193"/>
    </source>
</evidence>
<dbReference type="EMBL" id="CAJZBQ010000062">
    <property type="protein sequence ID" value="CAG9335555.1"/>
    <property type="molecule type" value="Genomic_DNA"/>
</dbReference>
<feature type="compositionally biased region" description="Basic and acidic residues" evidence="8">
    <location>
        <begin position="394"/>
        <end position="404"/>
    </location>
</feature>
<evidence type="ECO:0000256" key="2">
    <source>
        <dbReference type="ARBA" id="ARBA00022692"/>
    </source>
</evidence>
<evidence type="ECO:0000256" key="6">
    <source>
        <dbReference type="PROSITE-ProRule" id="PRU00703"/>
    </source>
</evidence>
<feature type="transmembrane region" description="Helical" evidence="9">
    <location>
        <begin position="31"/>
        <end position="55"/>
    </location>
</feature>
<dbReference type="InterPro" id="IPR045095">
    <property type="entry name" value="ACDP"/>
</dbReference>
<comment type="subcellular location">
    <subcellularLocation>
        <location evidence="1">Membrane</location>
        <topology evidence="1">Multi-pass membrane protein</topology>
    </subcellularLocation>
</comment>
<keyword evidence="2 7" id="KW-0812">Transmembrane</keyword>
<protein>
    <recommendedName>
        <fullName evidence="15">CNNM transmembrane domain-containing protein</fullName>
    </recommendedName>
</protein>
<feature type="domain" description="CBS" evidence="11">
    <location>
        <begin position="296"/>
        <end position="361"/>
    </location>
</feature>
<dbReference type="PROSITE" id="PS51846">
    <property type="entry name" value="CNNM"/>
    <property type="match status" value="1"/>
</dbReference>
<keyword evidence="14" id="KW-1185">Reference proteome</keyword>
<evidence type="ECO:0000256" key="3">
    <source>
        <dbReference type="ARBA" id="ARBA00022737"/>
    </source>
</evidence>
<evidence type="ECO:0008006" key="15">
    <source>
        <dbReference type="Google" id="ProtNLM"/>
    </source>
</evidence>
<evidence type="ECO:0000313" key="14">
    <source>
        <dbReference type="Proteomes" id="UP001162131"/>
    </source>
</evidence>
<dbReference type="GO" id="GO:0005737">
    <property type="term" value="C:cytoplasm"/>
    <property type="evidence" value="ECO:0007669"/>
    <property type="project" value="TreeGrafter"/>
</dbReference>
<feature type="transmembrane region" description="Helical" evidence="9">
    <location>
        <begin position="113"/>
        <end position="132"/>
    </location>
</feature>
<gene>
    <name evidence="13" type="ORF">BSTOLATCC_MIC64021</name>
</gene>
<dbReference type="InterPro" id="IPR046342">
    <property type="entry name" value="CBS_dom_sf"/>
</dbReference>
<reference evidence="13" key="1">
    <citation type="submission" date="2021-09" db="EMBL/GenBank/DDBJ databases">
        <authorList>
            <consortium name="AG Swart"/>
            <person name="Singh M."/>
            <person name="Singh A."/>
            <person name="Seah K."/>
            <person name="Emmerich C."/>
        </authorList>
    </citation>
    <scope>NUCLEOTIDE SEQUENCE</scope>
    <source>
        <strain evidence="13">ATCC30299</strain>
    </source>
</reference>
<dbReference type="Pfam" id="PF00571">
    <property type="entry name" value="CBS"/>
    <property type="match status" value="1"/>
</dbReference>
<evidence type="ECO:0000256" key="9">
    <source>
        <dbReference type="SAM" id="Phobius"/>
    </source>
</evidence>